<evidence type="ECO:0000256" key="1">
    <source>
        <dbReference type="ARBA" id="ARBA00009608"/>
    </source>
</evidence>
<evidence type="ECO:0000313" key="4">
    <source>
        <dbReference type="Ensembl" id="ENSCHIP00010023013.1"/>
    </source>
</evidence>
<dbReference type="GO" id="GO:0043066">
    <property type="term" value="P:negative regulation of apoptotic process"/>
    <property type="evidence" value="ECO:0007669"/>
    <property type="project" value="InterPro"/>
</dbReference>
<accession>A0A8C2XT44</accession>
<reference evidence="4" key="2">
    <citation type="submission" date="2025-08" db="UniProtKB">
        <authorList>
            <consortium name="Ensembl"/>
        </authorList>
    </citation>
    <scope>IDENTIFICATION</scope>
</reference>
<sequence length="489" mass="54869">MSVQTPLRLLELAAGSLLKDEASAIAALGFLPTELFPPLFMKVFYGRCTETLKAMVRAWPFVHLPLGGLMHIPHEGTLEATLDGLNALLTHKVHPRRCKLQVLDLRNTGQNFWSIMWSGDMHHGSSSSLMAPVSEESLRKGRPLDPLEVFTELYRRDSIHLCCKKLMIDSILIKNIMKFLHLMPLDSLQEVQVNCIWQLSALSLFAPLLGQMHSVQRLILSPILVSAFEEQEQEVVQFTSQFLKLHRLWDLSMECPSFLSGHLDQMLNEHHTSILLLRCLKTGLENLAIMHYLLTESDLTHLSQCLSISQLKGLDLSGFVLTKFRPVICQILLGKVAATVRELSLDECGILDSQLEAILPALSLCFQLWYFSLRGNILSMAAMEKLLLHTAGLPNLRKEVYPAPRESYSSQGVLLQGRLAQLQAGLKEILKVLGQSRTIWLSSSPFLHCSICVCSERVSLIEAKLPFGERVIHTADKLETLILINPCLS</sequence>
<dbReference type="PIRSF" id="PIRSF038286">
    <property type="entry name" value="PRAME"/>
    <property type="match status" value="1"/>
</dbReference>
<dbReference type="GO" id="GO:0005737">
    <property type="term" value="C:cytoplasm"/>
    <property type="evidence" value="ECO:0007669"/>
    <property type="project" value="TreeGrafter"/>
</dbReference>
<dbReference type="PANTHER" id="PTHR14224:SF19">
    <property type="entry name" value="PRAME FAMILY MEMBER 11-RELATED"/>
    <property type="match status" value="1"/>
</dbReference>
<dbReference type="InterPro" id="IPR050694">
    <property type="entry name" value="LRRC14/PRAME"/>
</dbReference>
<dbReference type="SUPFAM" id="SSF52047">
    <property type="entry name" value="RNI-like"/>
    <property type="match status" value="1"/>
</dbReference>
<proteinExistence type="inferred from homology"/>
<evidence type="ECO:0000256" key="3">
    <source>
        <dbReference type="ARBA" id="ARBA00022737"/>
    </source>
</evidence>
<dbReference type="InterPro" id="IPR026271">
    <property type="entry name" value="PRAME"/>
</dbReference>
<organism evidence="4">
    <name type="scientific">Capra hircus</name>
    <name type="common">Goat</name>
    <dbReference type="NCBI Taxonomy" id="9925"/>
    <lineage>
        <taxon>Eukaryota</taxon>
        <taxon>Metazoa</taxon>
        <taxon>Chordata</taxon>
        <taxon>Craniata</taxon>
        <taxon>Vertebrata</taxon>
        <taxon>Euteleostomi</taxon>
        <taxon>Mammalia</taxon>
        <taxon>Eutheria</taxon>
        <taxon>Laurasiatheria</taxon>
        <taxon>Artiodactyla</taxon>
        <taxon>Ruminantia</taxon>
        <taxon>Pecora</taxon>
        <taxon>Bovidae</taxon>
        <taxon>Caprinae</taxon>
        <taxon>Capra</taxon>
    </lineage>
</organism>
<dbReference type="GO" id="GO:0008284">
    <property type="term" value="P:positive regulation of cell population proliferation"/>
    <property type="evidence" value="ECO:0007669"/>
    <property type="project" value="InterPro"/>
</dbReference>
<dbReference type="Ensembl" id="ENSCHIT00010032580.1">
    <property type="protein sequence ID" value="ENSCHIP00010023013.1"/>
    <property type="gene ID" value="ENSCHIG00010016891.1"/>
</dbReference>
<dbReference type="PANTHER" id="PTHR14224">
    <property type="entry name" value="SIMILAR TO PREFERENTIALLY EXPRESSED ANTIGEN IN MELANOMA-LIKE 3"/>
    <property type="match status" value="1"/>
</dbReference>
<evidence type="ECO:0008006" key="5">
    <source>
        <dbReference type="Google" id="ProtNLM"/>
    </source>
</evidence>
<dbReference type="AlphaFoldDB" id="A0A8C2XT44"/>
<keyword evidence="3" id="KW-0677">Repeat</keyword>
<keyword evidence="2" id="KW-0433">Leucine-rich repeat</keyword>
<comment type="similarity">
    <text evidence="1">Belongs to the PRAME family.</text>
</comment>
<reference evidence="4" key="1">
    <citation type="submission" date="2019-03" db="EMBL/GenBank/DDBJ databases">
        <title>Genome sequencing and reference-guided assembly of Black Bengal Goat (Capra hircus).</title>
        <authorList>
            <person name="Siddiki A.Z."/>
            <person name="Baten A."/>
            <person name="Billah M."/>
            <person name="Alam M.A.U."/>
            <person name="Shawrob K.S.M."/>
            <person name="Saha S."/>
            <person name="Chowdhury M."/>
            <person name="Rahman A.H."/>
            <person name="Stear M."/>
            <person name="Miah G."/>
            <person name="Das G.B."/>
            <person name="Hossain M.M."/>
            <person name="Kumkum M."/>
            <person name="Islam M.S."/>
            <person name="Mollah A.M."/>
            <person name="Ahsan A."/>
            <person name="Tusar F."/>
            <person name="Khan M.K.I."/>
        </authorList>
    </citation>
    <scope>NUCLEOTIDE SEQUENCE [LARGE SCALE GENOMIC DNA]</scope>
</reference>
<dbReference type="GO" id="GO:0045892">
    <property type="term" value="P:negative regulation of DNA-templated transcription"/>
    <property type="evidence" value="ECO:0007669"/>
    <property type="project" value="InterPro"/>
</dbReference>
<evidence type="ECO:0000256" key="2">
    <source>
        <dbReference type="ARBA" id="ARBA00022614"/>
    </source>
</evidence>
<protein>
    <recommendedName>
        <fullName evidence="5">Melanoma antigen preferentially expressed in tumors-like</fullName>
    </recommendedName>
</protein>
<dbReference type="Gene3D" id="3.80.10.10">
    <property type="entry name" value="Ribonuclease Inhibitor"/>
    <property type="match status" value="1"/>
</dbReference>
<name>A0A8C2XT44_CAPHI</name>
<dbReference type="GO" id="GO:0045596">
    <property type="term" value="P:negative regulation of cell differentiation"/>
    <property type="evidence" value="ECO:0007669"/>
    <property type="project" value="InterPro"/>
</dbReference>
<dbReference type="InterPro" id="IPR032675">
    <property type="entry name" value="LRR_dom_sf"/>
</dbReference>